<name>A4TV35_9PROT</name>
<evidence type="ECO:0000313" key="1">
    <source>
        <dbReference type="EMBL" id="CAM74492.1"/>
    </source>
</evidence>
<dbReference type="AlphaFoldDB" id="A4TV35"/>
<protein>
    <submittedName>
        <fullName evidence="1">Uncharacterized protein</fullName>
    </submittedName>
</protein>
<reference evidence="1" key="1">
    <citation type="journal article" date="2007" name="J. Bacteriol.">
        <title>Comparative genome analysis of four magnetotactic bacteria reveals a complex set of group-specific genes implicated in magnetosome biomineralization and function.</title>
        <authorList>
            <person name="Richter M."/>
            <person name="Kube M."/>
            <person name="Bazylinski D.A."/>
            <person name="Lombardot T."/>
            <person name="Gloeckner F.O."/>
            <person name="Reinhardt R."/>
            <person name="Schueler D."/>
        </authorList>
    </citation>
    <scope>NUCLEOTIDE SEQUENCE</scope>
    <source>
        <strain evidence="1">MSR-1</strain>
    </source>
</reference>
<gene>
    <name evidence="1" type="ORF">MGR_2840</name>
</gene>
<dbReference type="EMBL" id="CU459003">
    <property type="protein sequence ID" value="CAM74492.1"/>
    <property type="molecule type" value="Genomic_DNA"/>
</dbReference>
<organism evidence="1">
    <name type="scientific">Magnetospirillum gryphiswaldense</name>
    <dbReference type="NCBI Taxonomy" id="55518"/>
    <lineage>
        <taxon>Bacteria</taxon>
        <taxon>Pseudomonadati</taxon>
        <taxon>Pseudomonadota</taxon>
        <taxon>Alphaproteobacteria</taxon>
        <taxon>Rhodospirillales</taxon>
        <taxon>Rhodospirillaceae</taxon>
        <taxon>Magnetospirillum</taxon>
    </lineage>
</organism>
<proteinExistence type="predicted"/>
<sequence>MRPTDLVGTTMPVQKIGQGLTRGQTNQHAVATHHPVTHQLGGIVMAATAMGAKFRTTSHLSGQHVGQGGNLSGGIAAIMADEKIIQLLPAGPTKDDAVAQVQRLTGEISGMTMAAAALPIP</sequence>
<accession>A4TV35</accession>